<dbReference type="PROSITE" id="PS01131">
    <property type="entry name" value="RRNA_A_DIMETH"/>
    <property type="match status" value="1"/>
</dbReference>
<dbReference type="PANTHER" id="PTHR11727">
    <property type="entry name" value="DIMETHYLADENOSINE TRANSFERASE"/>
    <property type="match status" value="1"/>
</dbReference>
<evidence type="ECO:0000256" key="1">
    <source>
        <dbReference type="ARBA" id="ARBA00022490"/>
    </source>
</evidence>
<dbReference type="PATRIC" id="fig|869279.4.peg.1497"/>
<dbReference type="Gene3D" id="3.40.50.150">
    <property type="entry name" value="Vaccinia Virus protein VP39"/>
    <property type="match status" value="1"/>
</dbReference>
<feature type="binding site" evidence="7 8">
    <location>
        <position position="57"/>
    </location>
    <ligand>
        <name>S-adenosyl-L-methionine</name>
        <dbReference type="ChEBI" id="CHEBI:59789"/>
    </ligand>
</feature>
<dbReference type="GO" id="GO:0052908">
    <property type="term" value="F:16S rRNA (adenine(1518)-N(6)/adenine(1519)-N(6))-dimethyltransferase activity"/>
    <property type="evidence" value="ECO:0007669"/>
    <property type="project" value="UniProtKB-EC"/>
</dbReference>
<keyword evidence="11" id="KW-1185">Reference proteome</keyword>
<evidence type="ECO:0000259" key="9">
    <source>
        <dbReference type="SMART" id="SM00650"/>
    </source>
</evidence>
<feature type="binding site" evidence="7 8">
    <location>
        <position position="30"/>
    </location>
    <ligand>
        <name>S-adenosyl-L-methionine</name>
        <dbReference type="ChEBI" id="CHEBI:59789"/>
    </ligand>
</feature>
<keyword evidence="5 7" id="KW-0949">S-adenosyl-L-methionine</keyword>
<evidence type="ECO:0000256" key="7">
    <source>
        <dbReference type="HAMAP-Rule" id="MF_00607"/>
    </source>
</evidence>
<feature type="binding site" evidence="7 8">
    <location>
        <position position="78"/>
    </location>
    <ligand>
        <name>S-adenosyl-L-methionine</name>
        <dbReference type="ChEBI" id="CHEBI:59789"/>
    </ligand>
</feature>
<comment type="similarity">
    <text evidence="7">Belongs to the class I-like SAM-binding methyltransferase superfamily. rRNA adenine N(6)-methyltransferase family. RsmA subfamily.</text>
</comment>
<sequence length="291" mass="32097">MDSALDLPPLNVPQLLRQHGLQPKKSLGQNFLFDSNILQRIVAAAEIPSHATVLEVGAGLGTLTRYLARAAKQVVAVELDERLIPLLREVLSNAANVALLQGDILSLDLTPYLGNADPLLVVANIPYYITSALIRRLLEGPVRPLRLVLTVQREVAERICAAPGEMSLLALSVQVYGHPQPIGRIPAGAFYPPPKVDSAILRVDLYPQPRIPTEDLGLFFRLAQAGFAQRRKTLRNALTAGLGWHSTRVETLLEQAGIDPQRRAETLGLDEWARLVQIYRQTQVQREDDLT</sequence>
<feature type="domain" description="Ribosomal RNA adenine methylase transferase N-terminal" evidence="9">
    <location>
        <begin position="37"/>
        <end position="207"/>
    </location>
</feature>
<dbReference type="InterPro" id="IPR029063">
    <property type="entry name" value="SAM-dependent_MTases_sf"/>
</dbReference>
<comment type="catalytic activity">
    <reaction evidence="7">
        <text>adenosine(1518)/adenosine(1519) in 16S rRNA + 4 S-adenosyl-L-methionine = N(6)-dimethyladenosine(1518)/N(6)-dimethyladenosine(1519) in 16S rRNA + 4 S-adenosyl-L-homocysteine + 4 H(+)</text>
        <dbReference type="Rhea" id="RHEA:19609"/>
        <dbReference type="Rhea" id="RHEA-COMP:10232"/>
        <dbReference type="Rhea" id="RHEA-COMP:10233"/>
        <dbReference type="ChEBI" id="CHEBI:15378"/>
        <dbReference type="ChEBI" id="CHEBI:57856"/>
        <dbReference type="ChEBI" id="CHEBI:59789"/>
        <dbReference type="ChEBI" id="CHEBI:74411"/>
        <dbReference type="ChEBI" id="CHEBI:74493"/>
        <dbReference type="EC" id="2.1.1.182"/>
    </reaction>
</comment>
<dbReference type="AlphaFoldDB" id="A0A0N8GQ09"/>
<dbReference type="EMBL" id="LGKO01000005">
    <property type="protein sequence ID" value="KPL82386.1"/>
    <property type="molecule type" value="Genomic_DNA"/>
</dbReference>
<dbReference type="Proteomes" id="UP000050544">
    <property type="component" value="Unassembled WGS sequence"/>
</dbReference>
<dbReference type="SMART" id="SM00650">
    <property type="entry name" value="rADc"/>
    <property type="match status" value="1"/>
</dbReference>
<evidence type="ECO:0000256" key="8">
    <source>
        <dbReference type="PROSITE-ProRule" id="PRU01026"/>
    </source>
</evidence>
<dbReference type="GO" id="GO:0005829">
    <property type="term" value="C:cytosol"/>
    <property type="evidence" value="ECO:0007669"/>
    <property type="project" value="TreeGrafter"/>
</dbReference>
<dbReference type="RefSeq" id="WP_201778085.1">
    <property type="nucleotide sequence ID" value="NZ_LGKO01000005.1"/>
</dbReference>
<comment type="caution">
    <text evidence="10">The sequence shown here is derived from an EMBL/GenBank/DDBJ whole genome shotgun (WGS) entry which is preliminary data.</text>
</comment>
<feature type="binding site" evidence="7 8">
    <location>
        <position position="124"/>
    </location>
    <ligand>
        <name>S-adenosyl-L-methionine</name>
        <dbReference type="ChEBI" id="CHEBI:59789"/>
    </ligand>
</feature>
<dbReference type="InterPro" id="IPR020598">
    <property type="entry name" value="rRNA_Ade_methylase_Trfase_N"/>
</dbReference>
<dbReference type="InterPro" id="IPR023165">
    <property type="entry name" value="rRNA_Ade_diMease-like_C"/>
</dbReference>
<dbReference type="InterPro" id="IPR020596">
    <property type="entry name" value="rRNA_Ade_Mease_Trfase_CS"/>
</dbReference>
<organism evidence="10 11">
    <name type="scientific">Thermanaerothrix daxensis</name>
    <dbReference type="NCBI Taxonomy" id="869279"/>
    <lineage>
        <taxon>Bacteria</taxon>
        <taxon>Bacillati</taxon>
        <taxon>Chloroflexota</taxon>
        <taxon>Anaerolineae</taxon>
        <taxon>Anaerolineales</taxon>
        <taxon>Anaerolineaceae</taxon>
        <taxon>Thermanaerothrix</taxon>
    </lineage>
</organism>
<evidence type="ECO:0000256" key="3">
    <source>
        <dbReference type="ARBA" id="ARBA00022603"/>
    </source>
</evidence>
<evidence type="ECO:0000313" key="11">
    <source>
        <dbReference type="Proteomes" id="UP000050544"/>
    </source>
</evidence>
<keyword evidence="3 7" id="KW-0489">Methyltransferase</keyword>
<keyword evidence="6 7" id="KW-0694">RNA-binding</keyword>
<dbReference type="Pfam" id="PF00398">
    <property type="entry name" value="RrnaAD"/>
    <property type="match status" value="1"/>
</dbReference>
<keyword evidence="1 7" id="KW-0963">Cytoplasm</keyword>
<dbReference type="NCBIfam" id="TIGR00755">
    <property type="entry name" value="ksgA"/>
    <property type="match status" value="1"/>
</dbReference>
<dbReference type="STRING" id="869279.SE15_09450"/>
<dbReference type="EC" id="2.1.1.182" evidence="7"/>
<gene>
    <name evidence="7" type="primary">rsmA</name>
    <name evidence="7" type="synonym">ksgA</name>
    <name evidence="10" type="ORF">SE15_09450</name>
</gene>
<protein>
    <recommendedName>
        <fullName evidence="7">Ribosomal RNA small subunit methyltransferase A</fullName>
        <ecNumber evidence="7">2.1.1.182</ecNumber>
    </recommendedName>
    <alternativeName>
        <fullName evidence="7">16S rRNA (adenine(1518)-N(6)/adenine(1519)-N(6))-dimethyltransferase</fullName>
    </alternativeName>
    <alternativeName>
        <fullName evidence="7">16S rRNA dimethyladenosine transferase</fullName>
    </alternativeName>
    <alternativeName>
        <fullName evidence="7">16S rRNA dimethylase</fullName>
    </alternativeName>
    <alternativeName>
        <fullName evidence="7">S-adenosylmethionine-6-N', N'-adenosyl(rRNA) dimethyltransferase</fullName>
    </alternativeName>
</protein>
<evidence type="ECO:0000256" key="5">
    <source>
        <dbReference type="ARBA" id="ARBA00022691"/>
    </source>
</evidence>
<evidence type="ECO:0000313" key="10">
    <source>
        <dbReference type="EMBL" id="KPL82386.1"/>
    </source>
</evidence>
<evidence type="ECO:0000256" key="6">
    <source>
        <dbReference type="ARBA" id="ARBA00022884"/>
    </source>
</evidence>
<dbReference type="HAMAP" id="MF_00607">
    <property type="entry name" value="16SrRNA_methyltr_A"/>
    <property type="match status" value="1"/>
</dbReference>
<dbReference type="PANTHER" id="PTHR11727:SF7">
    <property type="entry name" value="DIMETHYLADENOSINE TRANSFERASE-RELATED"/>
    <property type="match status" value="1"/>
</dbReference>
<dbReference type="GO" id="GO:0003723">
    <property type="term" value="F:RNA binding"/>
    <property type="evidence" value="ECO:0007669"/>
    <property type="project" value="UniProtKB-UniRule"/>
</dbReference>
<keyword evidence="4 7" id="KW-0808">Transferase</keyword>
<comment type="function">
    <text evidence="7">Specifically dimethylates two adjacent adenosines (A1518 and A1519) in the loop of a conserved hairpin near the 3'-end of 16S rRNA in the 30S particle. May play a critical role in biogenesis of 30S subunits.</text>
</comment>
<keyword evidence="2 7" id="KW-0698">rRNA processing</keyword>
<evidence type="ECO:0000256" key="2">
    <source>
        <dbReference type="ARBA" id="ARBA00022552"/>
    </source>
</evidence>
<feature type="binding site" evidence="7 8">
    <location>
        <position position="103"/>
    </location>
    <ligand>
        <name>S-adenosyl-L-methionine</name>
        <dbReference type="ChEBI" id="CHEBI:59789"/>
    </ligand>
</feature>
<dbReference type="InterPro" id="IPR001737">
    <property type="entry name" value="KsgA/Erm"/>
</dbReference>
<dbReference type="CDD" id="cd02440">
    <property type="entry name" value="AdoMet_MTases"/>
    <property type="match status" value="1"/>
</dbReference>
<dbReference type="PROSITE" id="PS51689">
    <property type="entry name" value="SAM_RNA_A_N6_MT"/>
    <property type="match status" value="1"/>
</dbReference>
<comment type="subcellular location">
    <subcellularLocation>
        <location evidence="7">Cytoplasm</location>
    </subcellularLocation>
</comment>
<dbReference type="SUPFAM" id="SSF53335">
    <property type="entry name" value="S-adenosyl-L-methionine-dependent methyltransferases"/>
    <property type="match status" value="1"/>
</dbReference>
<proteinExistence type="inferred from homology"/>
<reference evidence="10 11" key="1">
    <citation type="submission" date="2015-07" db="EMBL/GenBank/DDBJ databases">
        <title>Whole genome sequence of Thermanaerothrix daxensis DSM 23592.</title>
        <authorList>
            <person name="Hemp J."/>
            <person name="Ward L.M."/>
            <person name="Pace L.A."/>
            <person name="Fischer W.W."/>
        </authorList>
    </citation>
    <scope>NUCLEOTIDE SEQUENCE [LARGE SCALE GENOMIC DNA]</scope>
    <source>
        <strain evidence="10 11">GNS-1</strain>
    </source>
</reference>
<dbReference type="InterPro" id="IPR011530">
    <property type="entry name" value="rRNA_adenine_dimethylase"/>
</dbReference>
<name>A0A0N8GQ09_9CHLR</name>
<accession>A0A0N8GQ09</accession>
<feature type="binding site" evidence="7 8">
    <location>
        <position position="32"/>
    </location>
    <ligand>
        <name>S-adenosyl-L-methionine</name>
        <dbReference type="ChEBI" id="CHEBI:59789"/>
    </ligand>
</feature>
<dbReference type="Gene3D" id="1.10.8.100">
    <property type="entry name" value="Ribosomal RNA adenine dimethylase-like, domain 2"/>
    <property type="match status" value="1"/>
</dbReference>
<evidence type="ECO:0000256" key="4">
    <source>
        <dbReference type="ARBA" id="ARBA00022679"/>
    </source>
</evidence>